<keyword evidence="2" id="KW-0560">Oxidoreductase</keyword>
<evidence type="ECO:0000313" key="3">
    <source>
        <dbReference type="EMBL" id="MCX4144980.1"/>
    </source>
</evidence>
<name>A0ABT3U8F6_9BURK</name>
<evidence type="ECO:0000256" key="1">
    <source>
        <dbReference type="ARBA" id="ARBA00022857"/>
    </source>
</evidence>
<evidence type="ECO:0000313" key="4">
    <source>
        <dbReference type="Proteomes" id="UP001209412"/>
    </source>
</evidence>
<organism evidence="3 4">
    <name type="scientific">Paraburkholderia madseniana</name>
    <dbReference type="NCBI Taxonomy" id="2599607"/>
    <lineage>
        <taxon>Bacteria</taxon>
        <taxon>Pseudomonadati</taxon>
        <taxon>Pseudomonadota</taxon>
        <taxon>Betaproteobacteria</taxon>
        <taxon>Burkholderiales</taxon>
        <taxon>Burkholderiaceae</taxon>
        <taxon>Paraburkholderia</taxon>
    </lineage>
</organism>
<accession>A0ABT3U8F6</accession>
<dbReference type="Gene3D" id="3.40.50.720">
    <property type="entry name" value="NAD(P)-binding Rossmann-like Domain"/>
    <property type="match status" value="1"/>
</dbReference>
<protein>
    <submittedName>
        <fullName evidence="3">Zinc-binding dehydrogenase</fullName>
    </submittedName>
</protein>
<dbReference type="Pfam" id="PF13602">
    <property type="entry name" value="ADH_zinc_N_2"/>
    <property type="match status" value="1"/>
</dbReference>
<evidence type="ECO:0000256" key="2">
    <source>
        <dbReference type="ARBA" id="ARBA00023002"/>
    </source>
</evidence>
<reference evidence="3 4" key="1">
    <citation type="submission" date="2022-11" db="EMBL/GenBank/DDBJ databases">
        <title>PHB producers.</title>
        <authorList>
            <person name="Besaury L."/>
        </authorList>
    </citation>
    <scope>NUCLEOTIDE SEQUENCE [LARGE SCALE GENOMIC DNA]</scope>
    <source>
        <strain evidence="3 4">SEWS6</strain>
    </source>
</reference>
<dbReference type="InterPro" id="IPR036291">
    <property type="entry name" value="NAD(P)-bd_dom_sf"/>
</dbReference>
<keyword evidence="1" id="KW-0521">NADP</keyword>
<dbReference type="Gene3D" id="3.90.180.10">
    <property type="entry name" value="Medium-chain alcohol dehydrogenases, catalytic domain"/>
    <property type="match status" value="1"/>
</dbReference>
<proteinExistence type="predicted"/>
<dbReference type="SUPFAM" id="SSF51735">
    <property type="entry name" value="NAD(P)-binding Rossmann-fold domains"/>
    <property type="match status" value="1"/>
</dbReference>
<gene>
    <name evidence="3" type="ORF">OSB80_06225</name>
</gene>
<comment type="caution">
    <text evidence="3">The sequence shown here is derived from an EMBL/GenBank/DDBJ whole genome shotgun (WGS) entry which is preliminary data.</text>
</comment>
<dbReference type="PANTHER" id="PTHR48106:SF18">
    <property type="entry name" value="QUINONE OXIDOREDUCTASE PIG3"/>
    <property type="match status" value="1"/>
</dbReference>
<dbReference type="EMBL" id="JAPKHW010000004">
    <property type="protein sequence ID" value="MCX4144980.1"/>
    <property type="molecule type" value="Genomic_DNA"/>
</dbReference>
<dbReference type="Proteomes" id="UP001209412">
    <property type="component" value="Unassembled WGS sequence"/>
</dbReference>
<sequence length="156" mass="16731">MRGQSRSRAAKTEVLRRFGASLVSESQDVAAEVRRLTGGRGAELVFDPVGGQGFAQLAKATANGGPPALYGALATDATVIDPFDIFARHLTVRGAALTARMRDDAQFALKKRFVGDRIADGSLRPVIARTFPLDEIADAHRFIEAREQIGKVVVTP</sequence>
<dbReference type="PANTHER" id="PTHR48106">
    <property type="entry name" value="QUINONE OXIDOREDUCTASE PIG3-RELATED"/>
    <property type="match status" value="1"/>
</dbReference>
<keyword evidence="4" id="KW-1185">Reference proteome</keyword>